<keyword evidence="2" id="KW-1185">Reference proteome</keyword>
<proteinExistence type="predicted"/>
<evidence type="ECO:0000313" key="2">
    <source>
        <dbReference type="Proteomes" id="UP000324222"/>
    </source>
</evidence>
<protein>
    <submittedName>
        <fullName evidence="1">Uncharacterized protein</fullName>
    </submittedName>
</protein>
<accession>A0A5B7ESE1</accession>
<dbReference type="AlphaFoldDB" id="A0A5B7ESE1"/>
<dbReference type="EMBL" id="VSRR010003416">
    <property type="protein sequence ID" value="MPC36049.1"/>
    <property type="molecule type" value="Genomic_DNA"/>
</dbReference>
<evidence type="ECO:0000313" key="1">
    <source>
        <dbReference type="EMBL" id="MPC36049.1"/>
    </source>
</evidence>
<gene>
    <name evidence="1" type="ORF">E2C01_029494</name>
</gene>
<reference evidence="1 2" key="1">
    <citation type="submission" date="2019-05" db="EMBL/GenBank/DDBJ databases">
        <title>Another draft genome of Portunus trituberculatus and its Hox gene families provides insights of decapod evolution.</title>
        <authorList>
            <person name="Jeong J.-H."/>
            <person name="Song I."/>
            <person name="Kim S."/>
            <person name="Choi T."/>
            <person name="Kim D."/>
            <person name="Ryu S."/>
            <person name="Kim W."/>
        </authorList>
    </citation>
    <scope>NUCLEOTIDE SEQUENCE [LARGE SCALE GENOMIC DNA]</scope>
    <source>
        <tissue evidence="1">Muscle</tissue>
    </source>
</reference>
<sequence length="64" mass="6833">MDSELFMWRDTLGNPTENPVIFGNRCSESPKRCFRDRDVSVGGQVGMSGGVSRVAGEQAGGLAV</sequence>
<organism evidence="1 2">
    <name type="scientific">Portunus trituberculatus</name>
    <name type="common">Swimming crab</name>
    <name type="synonym">Neptunus trituberculatus</name>
    <dbReference type="NCBI Taxonomy" id="210409"/>
    <lineage>
        <taxon>Eukaryota</taxon>
        <taxon>Metazoa</taxon>
        <taxon>Ecdysozoa</taxon>
        <taxon>Arthropoda</taxon>
        <taxon>Crustacea</taxon>
        <taxon>Multicrustacea</taxon>
        <taxon>Malacostraca</taxon>
        <taxon>Eumalacostraca</taxon>
        <taxon>Eucarida</taxon>
        <taxon>Decapoda</taxon>
        <taxon>Pleocyemata</taxon>
        <taxon>Brachyura</taxon>
        <taxon>Eubrachyura</taxon>
        <taxon>Portunoidea</taxon>
        <taxon>Portunidae</taxon>
        <taxon>Portuninae</taxon>
        <taxon>Portunus</taxon>
    </lineage>
</organism>
<dbReference type="Proteomes" id="UP000324222">
    <property type="component" value="Unassembled WGS sequence"/>
</dbReference>
<name>A0A5B7ESE1_PORTR</name>
<comment type="caution">
    <text evidence="1">The sequence shown here is derived from an EMBL/GenBank/DDBJ whole genome shotgun (WGS) entry which is preliminary data.</text>
</comment>